<dbReference type="GO" id="GO:0071439">
    <property type="term" value="C:clathrin complex"/>
    <property type="evidence" value="ECO:0007669"/>
    <property type="project" value="TreeGrafter"/>
</dbReference>
<dbReference type="GO" id="GO:0032051">
    <property type="term" value="F:clathrin light chain binding"/>
    <property type="evidence" value="ECO:0007669"/>
    <property type="project" value="TreeGrafter"/>
</dbReference>
<dbReference type="InterPro" id="IPR000547">
    <property type="entry name" value="Clathrin_H-chain/VPS_repeat"/>
</dbReference>
<evidence type="ECO:0000313" key="2">
    <source>
        <dbReference type="EMBL" id="GFY82279.1"/>
    </source>
</evidence>
<dbReference type="Pfam" id="PF00637">
    <property type="entry name" value="Clathrin"/>
    <property type="match status" value="1"/>
</dbReference>
<organism evidence="2 3">
    <name type="scientific">Actinidia rufa</name>
    <dbReference type="NCBI Taxonomy" id="165716"/>
    <lineage>
        <taxon>Eukaryota</taxon>
        <taxon>Viridiplantae</taxon>
        <taxon>Streptophyta</taxon>
        <taxon>Embryophyta</taxon>
        <taxon>Tracheophyta</taxon>
        <taxon>Spermatophyta</taxon>
        <taxon>Magnoliopsida</taxon>
        <taxon>eudicotyledons</taxon>
        <taxon>Gunneridae</taxon>
        <taxon>Pentapetalae</taxon>
        <taxon>asterids</taxon>
        <taxon>Ericales</taxon>
        <taxon>Actinidiaceae</taxon>
        <taxon>Actinidia</taxon>
    </lineage>
</organism>
<dbReference type="GO" id="GO:0009506">
    <property type="term" value="C:plasmodesma"/>
    <property type="evidence" value="ECO:0007669"/>
    <property type="project" value="TreeGrafter"/>
</dbReference>
<dbReference type="GO" id="GO:0009507">
    <property type="term" value="C:chloroplast"/>
    <property type="evidence" value="ECO:0007669"/>
    <property type="project" value="TreeGrafter"/>
</dbReference>
<dbReference type="GO" id="GO:0006898">
    <property type="term" value="P:receptor-mediated endocytosis"/>
    <property type="evidence" value="ECO:0007669"/>
    <property type="project" value="TreeGrafter"/>
</dbReference>
<reference evidence="2 3" key="1">
    <citation type="submission" date="2019-07" db="EMBL/GenBank/DDBJ databases">
        <title>De Novo Assembly of kiwifruit Actinidia rufa.</title>
        <authorList>
            <person name="Sugita-Konishi S."/>
            <person name="Sato K."/>
            <person name="Mori E."/>
            <person name="Abe Y."/>
            <person name="Kisaki G."/>
            <person name="Hamano K."/>
            <person name="Suezawa K."/>
            <person name="Otani M."/>
            <person name="Fukuda T."/>
            <person name="Manabe T."/>
            <person name="Gomi K."/>
            <person name="Tabuchi M."/>
            <person name="Akimitsu K."/>
            <person name="Kataoka I."/>
        </authorList>
    </citation>
    <scope>NUCLEOTIDE SEQUENCE [LARGE SCALE GENOMIC DNA]</scope>
    <source>
        <strain evidence="3">cv. Fuchu</strain>
    </source>
</reference>
<dbReference type="GO" id="GO:0005886">
    <property type="term" value="C:plasma membrane"/>
    <property type="evidence" value="ECO:0007669"/>
    <property type="project" value="TreeGrafter"/>
</dbReference>
<dbReference type="OrthoDB" id="1749598at2759"/>
<comment type="caution">
    <text evidence="2">The sequence shown here is derived from an EMBL/GenBank/DDBJ whole genome shotgun (WGS) entry which is preliminary data.</text>
</comment>
<dbReference type="InterPro" id="IPR055358">
    <property type="entry name" value="CHCR"/>
</dbReference>
<dbReference type="Gene3D" id="1.25.40.10">
    <property type="entry name" value="Tetratricopeptide repeat domain"/>
    <property type="match status" value="3"/>
</dbReference>
<proteinExistence type="predicted"/>
<name>A0A7J0E8L3_9ERIC</name>
<dbReference type="GO" id="GO:0005794">
    <property type="term" value="C:Golgi apparatus"/>
    <property type="evidence" value="ECO:0007669"/>
    <property type="project" value="TreeGrafter"/>
</dbReference>
<sequence length="379" mass="43374">MSSIVNPGNAPSVVGQLLDDECPEDFITHWILSVRSLLPVEPLVEECEKRNHLRLLTQFVGHLVSEGSQDVHVHNALGLWLKGWLVTCGRKFSNLRMNLDLVVSTALPESKRAQNKNLLIFMAIKEDPSTVLDYINRLDNFYGPAMGMWHWKPNFEFAFRVEEDAVWSQVSKAQLREGFVSEAIESFIHADDATQFLDVIRAAENADVYHDSVRYLLMVREKTKEPKVGSELIYAYAKIDRLGEIEEFILMPNVANLPNVARKANISKTWKEVCFACVDADDFRLAQICDLNIIIPHWKELTYLYIQYGEFDNAATTIMNHSPEAWDYMQFKDFAVKVANVDLYYKAVHFYLEEHPDLINDLLNAAALLVDLTSVVDIM</sequence>
<dbReference type="Proteomes" id="UP000585474">
    <property type="component" value="Unassembled WGS sequence"/>
</dbReference>
<dbReference type="EMBL" id="BJWL01000002">
    <property type="protein sequence ID" value="GFY82279.1"/>
    <property type="molecule type" value="Genomic_DNA"/>
</dbReference>
<evidence type="ECO:0000313" key="3">
    <source>
        <dbReference type="Proteomes" id="UP000585474"/>
    </source>
</evidence>
<evidence type="ECO:0000256" key="1">
    <source>
        <dbReference type="PROSITE-ProRule" id="PRU01006"/>
    </source>
</evidence>
<dbReference type="InterPro" id="IPR016024">
    <property type="entry name" value="ARM-type_fold"/>
</dbReference>
<dbReference type="PANTHER" id="PTHR10292:SF34">
    <property type="entry name" value="CLATHRIN HEAVY CHAIN 1-RELATED"/>
    <property type="match status" value="1"/>
</dbReference>
<dbReference type="GO" id="GO:0006886">
    <property type="term" value="P:intracellular protein transport"/>
    <property type="evidence" value="ECO:0007669"/>
    <property type="project" value="UniProtKB-UniRule"/>
</dbReference>
<dbReference type="AlphaFoldDB" id="A0A7J0E8L3"/>
<feature type="repeat" description="CHCR" evidence="1">
    <location>
        <begin position="187"/>
        <end position="360"/>
    </location>
</feature>
<dbReference type="SMART" id="SM00299">
    <property type="entry name" value="CLH"/>
    <property type="match status" value="1"/>
</dbReference>
<accession>A0A7J0E8L3</accession>
<keyword evidence="3" id="KW-1185">Reference proteome</keyword>
<dbReference type="InterPro" id="IPR011990">
    <property type="entry name" value="TPR-like_helical_dom_sf"/>
</dbReference>
<gene>
    <name evidence="2" type="ORF">Acr_02g0005190</name>
</gene>
<dbReference type="PANTHER" id="PTHR10292">
    <property type="entry name" value="CLATHRIN HEAVY CHAIN RELATED"/>
    <property type="match status" value="1"/>
</dbReference>
<dbReference type="PROSITE" id="PS50236">
    <property type="entry name" value="CHCR"/>
    <property type="match status" value="1"/>
</dbReference>
<dbReference type="SUPFAM" id="SSF48371">
    <property type="entry name" value="ARM repeat"/>
    <property type="match status" value="2"/>
</dbReference>
<protein>
    <submittedName>
        <fullName evidence="2">Clathrin, heavy chain</fullName>
    </submittedName>
</protein>